<protein>
    <submittedName>
        <fullName evidence="1">Uncharacterized protein</fullName>
    </submittedName>
</protein>
<dbReference type="Proteomes" id="UP000011668">
    <property type="component" value="Unassembled WGS sequence"/>
</dbReference>
<dbReference type="AlphaFoldDB" id="L8WWK5"/>
<gene>
    <name evidence="1" type="ORF">AG1IA_04764</name>
</gene>
<evidence type="ECO:0000313" key="2">
    <source>
        <dbReference type="Proteomes" id="UP000011668"/>
    </source>
</evidence>
<sequence length="78" mass="8756">MTYQLFLPLSRSQNQTANQHRRTKLDEVIGGTSGRSGVTCTRSSTYMCTLDTLIVDTLPTTFDSRGPTYKLLDLDTEH</sequence>
<organism evidence="1 2">
    <name type="scientific">Thanatephorus cucumeris (strain AG1-IA)</name>
    <name type="common">Rice sheath blight fungus</name>
    <name type="synonym">Rhizoctonia solani</name>
    <dbReference type="NCBI Taxonomy" id="983506"/>
    <lineage>
        <taxon>Eukaryota</taxon>
        <taxon>Fungi</taxon>
        <taxon>Dikarya</taxon>
        <taxon>Basidiomycota</taxon>
        <taxon>Agaricomycotina</taxon>
        <taxon>Agaricomycetes</taxon>
        <taxon>Cantharellales</taxon>
        <taxon>Ceratobasidiaceae</taxon>
        <taxon>Rhizoctonia</taxon>
        <taxon>Rhizoctonia solani AG-1</taxon>
    </lineage>
</organism>
<keyword evidence="2" id="KW-1185">Reference proteome</keyword>
<proteinExistence type="predicted"/>
<comment type="caution">
    <text evidence="1">The sequence shown here is derived from an EMBL/GenBank/DDBJ whole genome shotgun (WGS) entry which is preliminary data.</text>
</comment>
<evidence type="ECO:0000313" key="1">
    <source>
        <dbReference type="EMBL" id="ELU41207.1"/>
    </source>
</evidence>
<dbReference type="EMBL" id="AFRT01001108">
    <property type="protein sequence ID" value="ELU41207.1"/>
    <property type="molecule type" value="Genomic_DNA"/>
</dbReference>
<reference evidence="1 2" key="1">
    <citation type="journal article" date="2013" name="Nat. Commun.">
        <title>The evolution and pathogenic mechanisms of the rice sheath blight pathogen.</title>
        <authorList>
            <person name="Zheng A."/>
            <person name="Lin R."/>
            <person name="Xu L."/>
            <person name="Qin P."/>
            <person name="Tang C."/>
            <person name="Ai P."/>
            <person name="Zhang D."/>
            <person name="Liu Y."/>
            <person name="Sun Z."/>
            <person name="Feng H."/>
            <person name="Wang Y."/>
            <person name="Chen Y."/>
            <person name="Liang X."/>
            <person name="Fu R."/>
            <person name="Li Q."/>
            <person name="Zhang J."/>
            <person name="Yu X."/>
            <person name="Xie Z."/>
            <person name="Ding L."/>
            <person name="Guan P."/>
            <person name="Tang J."/>
            <person name="Liang Y."/>
            <person name="Wang S."/>
            <person name="Deng Q."/>
            <person name="Li S."/>
            <person name="Zhu J."/>
            <person name="Wang L."/>
            <person name="Liu H."/>
            <person name="Li P."/>
        </authorList>
    </citation>
    <scope>NUCLEOTIDE SEQUENCE [LARGE SCALE GENOMIC DNA]</scope>
    <source>
        <strain evidence="2">AG-1 IA</strain>
    </source>
</reference>
<dbReference type="HOGENOM" id="CLU_2623688_0_0_1"/>
<accession>L8WWK5</accession>
<name>L8WWK5_THACA</name>